<sequence>MSPTVFREGGFRFFFFSLEEQRMHIHVHGESGEAKFWIEPRIELARNYGLSEYDLGRVRKLIEEHEDDIRSAWRRHFGG</sequence>
<reference evidence="1 2" key="1">
    <citation type="submission" date="2021-05" db="EMBL/GenBank/DDBJ databases">
        <title>The draft genome of Geobacter luticola JCM 17780.</title>
        <authorList>
            <person name="Xu Z."/>
            <person name="Masuda Y."/>
            <person name="Itoh H."/>
            <person name="Senoo K."/>
        </authorList>
    </citation>
    <scope>NUCLEOTIDE SEQUENCE [LARGE SCALE GENOMIC DNA]</scope>
    <source>
        <strain evidence="1 2">JCM 17780</strain>
    </source>
</reference>
<keyword evidence="2" id="KW-1185">Reference proteome</keyword>
<accession>A0ABS5SAQ0</accession>
<dbReference type="Pfam" id="PF13711">
    <property type="entry name" value="DUF4160"/>
    <property type="match status" value="1"/>
</dbReference>
<dbReference type="InterPro" id="IPR025427">
    <property type="entry name" value="DUF4160"/>
</dbReference>
<dbReference type="EMBL" id="JAHCVK010000001">
    <property type="protein sequence ID" value="MBT0652447.1"/>
    <property type="molecule type" value="Genomic_DNA"/>
</dbReference>
<dbReference type="RefSeq" id="WP_214174389.1">
    <property type="nucleotide sequence ID" value="NZ_JAHCVK010000001.1"/>
</dbReference>
<gene>
    <name evidence="1" type="ORF">KI810_05220</name>
</gene>
<protein>
    <submittedName>
        <fullName evidence="1">DUF4160 domain-containing protein</fullName>
    </submittedName>
</protein>
<evidence type="ECO:0000313" key="1">
    <source>
        <dbReference type="EMBL" id="MBT0652447.1"/>
    </source>
</evidence>
<dbReference type="Proteomes" id="UP000756860">
    <property type="component" value="Unassembled WGS sequence"/>
</dbReference>
<comment type="caution">
    <text evidence="1">The sequence shown here is derived from an EMBL/GenBank/DDBJ whole genome shotgun (WGS) entry which is preliminary data.</text>
</comment>
<evidence type="ECO:0000313" key="2">
    <source>
        <dbReference type="Proteomes" id="UP000756860"/>
    </source>
</evidence>
<organism evidence="1 2">
    <name type="scientific">Geomobilimonas luticola</name>
    <dbReference type="NCBI Taxonomy" id="1114878"/>
    <lineage>
        <taxon>Bacteria</taxon>
        <taxon>Pseudomonadati</taxon>
        <taxon>Thermodesulfobacteriota</taxon>
        <taxon>Desulfuromonadia</taxon>
        <taxon>Geobacterales</taxon>
        <taxon>Geobacteraceae</taxon>
        <taxon>Geomobilimonas</taxon>
    </lineage>
</organism>
<proteinExistence type="predicted"/>
<name>A0ABS5SAQ0_9BACT</name>